<keyword evidence="2" id="KW-0597">Phosphoprotein</keyword>
<dbReference type="Pfam" id="PF00072">
    <property type="entry name" value="Response_reg"/>
    <property type="match status" value="1"/>
</dbReference>
<evidence type="ECO:0000259" key="4">
    <source>
        <dbReference type="PROSITE" id="PS50930"/>
    </source>
</evidence>
<dbReference type="SMART" id="SM00448">
    <property type="entry name" value="REC"/>
    <property type="match status" value="1"/>
</dbReference>
<evidence type="ECO:0000313" key="5">
    <source>
        <dbReference type="EMBL" id="MFK4753933.1"/>
    </source>
</evidence>
<evidence type="ECO:0000256" key="2">
    <source>
        <dbReference type="PROSITE-ProRule" id="PRU00169"/>
    </source>
</evidence>
<dbReference type="Gene3D" id="3.40.50.2300">
    <property type="match status" value="1"/>
</dbReference>
<dbReference type="RefSeq" id="WP_416206912.1">
    <property type="nucleotide sequence ID" value="NZ_JBBKTX010000022.1"/>
</dbReference>
<evidence type="ECO:0000256" key="1">
    <source>
        <dbReference type="ARBA" id="ARBA00023012"/>
    </source>
</evidence>
<feature type="domain" description="HTH LytTR-type" evidence="4">
    <location>
        <begin position="138"/>
        <end position="242"/>
    </location>
</feature>
<proteinExistence type="predicted"/>
<organism evidence="5 6">
    <name type="scientific">Oceanobacter antarcticus</name>
    <dbReference type="NCBI Taxonomy" id="3133425"/>
    <lineage>
        <taxon>Bacteria</taxon>
        <taxon>Pseudomonadati</taxon>
        <taxon>Pseudomonadota</taxon>
        <taxon>Gammaproteobacteria</taxon>
        <taxon>Oceanospirillales</taxon>
        <taxon>Oceanospirillaceae</taxon>
        <taxon>Oceanobacter</taxon>
    </lineage>
</organism>
<dbReference type="PANTHER" id="PTHR37299:SF1">
    <property type="entry name" value="STAGE 0 SPORULATION PROTEIN A HOMOLOG"/>
    <property type="match status" value="1"/>
</dbReference>
<keyword evidence="1" id="KW-0902">Two-component regulatory system</keyword>
<dbReference type="Pfam" id="PF04397">
    <property type="entry name" value="LytTR"/>
    <property type="match status" value="1"/>
</dbReference>
<comment type="caution">
    <text evidence="5">The sequence shown here is derived from an EMBL/GenBank/DDBJ whole genome shotgun (WGS) entry which is preliminary data.</text>
</comment>
<dbReference type="Proteomes" id="UP001620597">
    <property type="component" value="Unassembled WGS sequence"/>
</dbReference>
<feature type="modified residue" description="4-aspartylphosphate" evidence="2">
    <location>
        <position position="55"/>
    </location>
</feature>
<dbReference type="GO" id="GO:0003677">
    <property type="term" value="F:DNA binding"/>
    <property type="evidence" value="ECO:0007669"/>
    <property type="project" value="UniProtKB-KW"/>
</dbReference>
<gene>
    <name evidence="5" type="ORF">WG929_16090</name>
</gene>
<reference evidence="5 6" key="1">
    <citation type="submission" date="2024-03" db="EMBL/GenBank/DDBJ databases">
        <title>High-quality draft genome sequence of Oceanobacter sp. wDCs-4.</title>
        <authorList>
            <person name="Dong C."/>
        </authorList>
    </citation>
    <scope>NUCLEOTIDE SEQUENCE [LARGE SCALE GENOMIC DNA]</scope>
    <source>
        <strain evidence="6">wDCs-4</strain>
    </source>
</reference>
<dbReference type="EMBL" id="JBBKTX010000022">
    <property type="protein sequence ID" value="MFK4753933.1"/>
    <property type="molecule type" value="Genomic_DNA"/>
</dbReference>
<sequence length="243" mass="27391">MSYRIALVDDEPLARDRLARLIGEHPDFELVAELESGDAVLEWLVFNGVDVLLLDIQMPGRSGLETAQALQQHAHPPLVVFCTAFDEHALDAFGVSAIDYLLKPVRPADLQRALDRVRERLAGRAQRRIATLGVRSHLTARTHMGLQLIPVEEVCYFLADQKYVNAIHEQGETLIDDSLRQLEDEFGDRFVRVHRSALVARDRIVRLETLEGGGHLVYLRGLEVGVAVSRRHLPEVRKVMKSL</sequence>
<evidence type="ECO:0000313" key="6">
    <source>
        <dbReference type="Proteomes" id="UP001620597"/>
    </source>
</evidence>
<name>A0ABW8NLT4_9GAMM</name>
<dbReference type="InterPro" id="IPR001789">
    <property type="entry name" value="Sig_transdc_resp-reg_receiver"/>
</dbReference>
<keyword evidence="6" id="KW-1185">Reference proteome</keyword>
<dbReference type="InterPro" id="IPR011006">
    <property type="entry name" value="CheY-like_superfamily"/>
</dbReference>
<dbReference type="PROSITE" id="PS50930">
    <property type="entry name" value="HTH_LYTTR"/>
    <property type="match status" value="1"/>
</dbReference>
<protein>
    <submittedName>
        <fullName evidence="5">LytTR family DNA-binding domain-containing protein</fullName>
    </submittedName>
</protein>
<feature type="domain" description="Response regulatory" evidence="3">
    <location>
        <begin position="4"/>
        <end position="118"/>
    </location>
</feature>
<dbReference type="InterPro" id="IPR046947">
    <property type="entry name" value="LytR-like"/>
</dbReference>
<dbReference type="InterPro" id="IPR007492">
    <property type="entry name" value="LytTR_DNA-bd_dom"/>
</dbReference>
<dbReference type="Gene3D" id="2.40.50.1020">
    <property type="entry name" value="LytTr DNA-binding domain"/>
    <property type="match status" value="1"/>
</dbReference>
<dbReference type="PANTHER" id="PTHR37299">
    <property type="entry name" value="TRANSCRIPTIONAL REGULATOR-RELATED"/>
    <property type="match status" value="1"/>
</dbReference>
<dbReference type="SUPFAM" id="SSF52172">
    <property type="entry name" value="CheY-like"/>
    <property type="match status" value="1"/>
</dbReference>
<dbReference type="PROSITE" id="PS50110">
    <property type="entry name" value="RESPONSE_REGULATORY"/>
    <property type="match status" value="1"/>
</dbReference>
<keyword evidence="5" id="KW-0238">DNA-binding</keyword>
<evidence type="ECO:0000259" key="3">
    <source>
        <dbReference type="PROSITE" id="PS50110"/>
    </source>
</evidence>
<dbReference type="SMART" id="SM00850">
    <property type="entry name" value="LytTR"/>
    <property type="match status" value="1"/>
</dbReference>
<accession>A0ABW8NLT4</accession>